<accession>A0A844FQ91</accession>
<organism evidence="1 2">
    <name type="scientific">Sharpea porci</name>
    <dbReference type="NCBI Taxonomy" id="2652286"/>
    <lineage>
        <taxon>Bacteria</taxon>
        <taxon>Bacillati</taxon>
        <taxon>Bacillota</taxon>
        <taxon>Erysipelotrichia</taxon>
        <taxon>Erysipelotrichales</taxon>
        <taxon>Coprobacillaceae</taxon>
        <taxon>Sharpea</taxon>
    </lineage>
</organism>
<protein>
    <recommendedName>
        <fullName evidence="3">Replication protein</fullName>
    </recommendedName>
</protein>
<dbReference type="AlphaFoldDB" id="A0A844FQ91"/>
<evidence type="ECO:0008006" key="3">
    <source>
        <dbReference type="Google" id="ProtNLM"/>
    </source>
</evidence>
<sequence length="449" mass="53265">MSDYEIVCQFLSSQYEQVNGCDFYRDIFPNNENEGELNTDFSKPNAIYLYQDENKKMKRRVMLNDTWEEDYMNYIECNSMTLCGGLSYRGRTNKLENAQRMHALIFDLDGVGEKELDNIMYLTTMPPSQIRSIPMPTYIVASGTGLHLYYVFKEPIDLYPNVKVQLKSLKYDLTFRFWNPTVTSKEKQIQYQSINQGFRMVGSINGKHDTEVVAFRTGERVTLADLNAYCDKKENQVDINKPFRPSKITKEQAKEQYPEWYQRVVVEGDKRLKKWDIKGKQGYALYEWWRTHVSQIKGGHRYFYLMCMSIYASKCDVPLKKLKKDMAEDFLIVSKSKHSNPLTEDDMKSALEMYSREYYNFKIDDIEKLTDIRIERNKRNYRKQKDHVKMMNFVRDEINQNTTWNKIGNGRKPKKDIVEEWKKNNPDGKKIECHRDTGLSRVTIDKWWG</sequence>
<dbReference type="Proteomes" id="UP000442619">
    <property type="component" value="Unassembled WGS sequence"/>
</dbReference>
<dbReference type="EMBL" id="VUNM01000001">
    <property type="protein sequence ID" value="MST88057.1"/>
    <property type="molecule type" value="Genomic_DNA"/>
</dbReference>
<dbReference type="RefSeq" id="WP_154514002.1">
    <property type="nucleotide sequence ID" value="NZ_VUNM01000001.1"/>
</dbReference>
<evidence type="ECO:0000313" key="2">
    <source>
        <dbReference type="Proteomes" id="UP000442619"/>
    </source>
</evidence>
<comment type="caution">
    <text evidence="1">The sequence shown here is derived from an EMBL/GenBank/DDBJ whole genome shotgun (WGS) entry which is preliminary data.</text>
</comment>
<gene>
    <name evidence="1" type="ORF">FYJ79_00320</name>
</gene>
<reference evidence="1 2" key="1">
    <citation type="submission" date="2019-08" db="EMBL/GenBank/DDBJ databases">
        <title>In-depth cultivation of the pig gut microbiome towards novel bacterial diversity and tailored functional studies.</title>
        <authorList>
            <person name="Wylensek D."/>
            <person name="Hitch T.C.A."/>
            <person name="Clavel T."/>
        </authorList>
    </citation>
    <scope>NUCLEOTIDE SEQUENCE [LARGE SCALE GENOMIC DNA]</scope>
    <source>
        <strain evidence="1 2">CA-Schmier-601-WT-3</strain>
    </source>
</reference>
<name>A0A844FQ91_9FIRM</name>
<proteinExistence type="predicted"/>
<evidence type="ECO:0000313" key="1">
    <source>
        <dbReference type="EMBL" id="MST88057.1"/>
    </source>
</evidence>
<keyword evidence="2" id="KW-1185">Reference proteome</keyword>